<feature type="transmembrane region" description="Helical" evidence="1">
    <location>
        <begin position="21"/>
        <end position="43"/>
    </location>
</feature>
<dbReference type="STRING" id="1513896.SAMN05660841_02039"/>
<feature type="transmembrane region" description="Helical" evidence="1">
    <location>
        <begin position="106"/>
        <end position="126"/>
    </location>
</feature>
<gene>
    <name evidence="2" type="ORF">SAMN05660841_02039</name>
</gene>
<keyword evidence="1" id="KW-0472">Membrane</keyword>
<evidence type="ECO:0000256" key="1">
    <source>
        <dbReference type="SAM" id="Phobius"/>
    </source>
</evidence>
<sequence length="131" mass="15376">MVCVYKYFRLCYLYFEDHDDPFFKAIGFVNMALFVFLGILYSIVDLFWPGYLSLPELSKPKLWLYALLNVAIFYYVFKALLVKAMKVDPKSGISHRYDYNPSPKAVKINFIAHVVLLGLVFLFGYLRKTFN</sequence>
<dbReference type="Proteomes" id="UP000190150">
    <property type="component" value="Unassembled WGS sequence"/>
</dbReference>
<feature type="transmembrane region" description="Helical" evidence="1">
    <location>
        <begin position="63"/>
        <end position="85"/>
    </location>
</feature>
<keyword evidence="3" id="KW-1185">Reference proteome</keyword>
<protein>
    <submittedName>
        <fullName evidence="2">Uncharacterized protein</fullName>
    </submittedName>
</protein>
<organism evidence="2 3">
    <name type="scientific">Sphingobacterium nematocida</name>
    <dbReference type="NCBI Taxonomy" id="1513896"/>
    <lineage>
        <taxon>Bacteria</taxon>
        <taxon>Pseudomonadati</taxon>
        <taxon>Bacteroidota</taxon>
        <taxon>Sphingobacteriia</taxon>
        <taxon>Sphingobacteriales</taxon>
        <taxon>Sphingobacteriaceae</taxon>
        <taxon>Sphingobacterium</taxon>
    </lineage>
</organism>
<proteinExistence type="predicted"/>
<dbReference type="AlphaFoldDB" id="A0A1T5DKN9"/>
<accession>A0A1T5DKN9</accession>
<dbReference type="EMBL" id="FUZF01000007">
    <property type="protein sequence ID" value="SKB72171.1"/>
    <property type="molecule type" value="Genomic_DNA"/>
</dbReference>
<keyword evidence="1" id="KW-1133">Transmembrane helix</keyword>
<keyword evidence="1" id="KW-0812">Transmembrane</keyword>
<evidence type="ECO:0000313" key="3">
    <source>
        <dbReference type="Proteomes" id="UP000190150"/>
    </source>
</evidence>
<evidence type="ECO:0000313" key="2">
    <source>
        <dbReference type="EMBL" id="SKB72171.1"/>
    </source>
</evidence>
<reference evidence="3" key="1">
    <citation type="submission" date="2017-02" db="EMBL/GenBank/DDBJ databases">
        <authorList>
            <person name="Varghese N."/>
            <person name="Submissions S."/>
        </authorList>
    </citation>
    <scope>NUCLEOTIDE SEQUENCE [LARGE SCALE GENOMIC DNA]</scope>
    <source>
        <strain evidence="3">DSM 24091</strain>
    </source>
</reference>
<name>A0A1T5DKN9_9SPHI</name>